<keyword evidence="3" id="KW-1185">Reference proteome</keyword>
<evidence type="ECO:0000313" key="3">
    <source>
        <dbReference type="Proteomes" id="UP000275267"/>
    </source>
</evidence>
<evidence type="ECO:0000313" key="2">
    <source>
        <dbReference type="EMBL" id="RLN08293.1"/>
    </source>
</evidence>
<dbReference type="EMBL" id="PQIB02000007">
    <property type="protein sequence ID" value="RLN08293.1"/>
    <property type="molecule type" value="Genomic_DNA"/>
</dbReference>
<proteinExistence type="predicted"/>
<name>A0A3L6RSY3_PANMI</name>
<dbReference type="STRING" id="4540.A0A3L6RSY3"/>
<protein>
    <submittedName>
        <fullName evidence="2">Uncharacterized protein</fullName>
    </submittedName>
</protein>
<dbReference type="AlphaFoldDB" id="A0A3L6RSY3"/>
<comment type="caution">
    <text evidence="2">The sequence shown here is derived from an EMBL/GenBank/DDBJ whole genome shotgun (WGS) entry which is preliminary data.</text>
</comment>
<gene>
    <name evidence="2" type="ORF">C2845_PM11G26030</name>
</gene>
<organism evidence="2 3">
    <name type="scientific">Panicum miliaceum</name>
    <name type="common">Proso millet</name>
    <name type="synonym">Broomcorn millet</name>
    <dbReference type="NCBI Taxonomy" id="4540"/>
    <lineage>
        <taxon>Eukaryota</taxon>
        <taxon>Viridiplantae</taxon>
        <taxon>Streptophyta</taxon>
        <taxon>Embryophyta</taxon>
        <taxon>Tracheophyta</taxon>
        <taxon>Spermatophyta</taxon>
        <taxon>Magnoliopsida</taxon>
        <taxon>Liliopsida</taxon>
        <taxon>Poales</taxon>
        <taxon>Poaceae</taxon>
        <taxon>PACMAD clade</taxon>
        <taxon>Panicoideae</taxon>
        <taxon>Panicodae</taxon>
        <taxon>Paniceae</taxon>
        <taxon>Panicinae</taxon>
        <taxon>Panicum</taxon>
        <taxon>Panicum sect. Panicum</taxon>
    </lineage>
</organism>
<sequence length="167" mass="17929">MPGSRTRPCVQGESEARRKNGIDSTGAPISLQTLQISFCISATLRNLAEPELTIAAACVSIIVGAEQTGHARDEDKAMIYTSRSSRGYGEAAVLRPAWRGRYGGGPGDQLRAVYKRAASADKATHLGIWHGLTAGEPDENVEAIFSDIVAWLNENSGEVPPRARPQR</sequence>
<dbReference type="Proteomes" id="UP000275267">
    <property type="component" value="Unassembled WGS sequence"/>
</dbReference>
<accession>A0A3L6RSY3</accession>
<feature type="region of interest" description="Disordered" evidence="1">
    <location>
        <begin position="1"/>
        <end position="24"/>
    </location>
</feature>
<dbReference type="OrthoDB" id="2498029at2759"/>
<evidence type="ECO:0000256" key="1">
    <source>
        <dbReference type="SAM" id="MobiDB-lite"/>
    </source>
</evidence>
<reference evidence="3" key="1">
    <citation type="journal article" date="2019" name="Nat. Commun.">
        <title>The genome of broomcorn millet.</title>
        <authorList>
            <person name="Zou C."/>
            <person name="Miki D."/>
            <person name="Li D."/>
            <person name="Tang Q."/>
            <person name="Xiao L."/>
            <person name="Rajput S."/>
            <person name="Deng P."/>
            <person name="Jia W."/>
            <person name="Huang R."/>
            <person name="Zhang M."/>
            <person name="Sun Y."/>
            <person name="Hu J."/>
            <person name="Fu X."/>
            <person name="Schnable P.S."/>
            <person name="Li F."/>
            <person name="Zhang H."/>
            <person name="Feng B."/>
            <person name="Zhu X."/>
            <person name="Liu R."/>
            <person name="Schnable J.C."/>
            <person name="Zhu J.-K."/>
            <person name="Zhang H."/>
        </authorList>
    </citation>
    <scope>NUCLEOTIDE SEQUENCE [LARGE SCALE GENOMIC DNA]</scope>
</reference>